<proteinExistence type="predicted"/>
<protein>
    <submittedName>
        <fullName evidence="1">Uncharacterized protein</fullName>
    </submittedName>
</protein>
<dbReference type="Pfam" id="PF16818">
    <property type="entry name" value="SLM4"/>
    <property type="match status" value="1"/>
</dbReference>
<dbReference type="AlphaFoldDB" id="A0A9W4U146"/>
<name>A0A9W4U146_9ASCO</name>
<dbReference type="EMBL" id="CANTUO010000006">
    <property type="protein sequence ID" value="CAI5760241.1"/>
    <property type="molecule type" value="Genomic_DNA"/>
</dbReference>
<dbReference type="OrthoDB" id="4074735at2759"/>
<keyword evidence="2" id="KW-1185">Reference proteome</keyword>
<evidence type="ECO:0000313" key="2">
    <source>
        <dbReference type="Proteomes" id="UP001152885"/>
    </source>
</evidence>
<dbReference type="Proteomes" id="UP001152885">
    <property type="component" value="Unassembled WGS sequence"/>
</dbReference>
<dbReference type="GO" id="GO:0007165">
    <property type="term" value="P:signal transduction"/>
    <property type="evidence" value="ECO:0007669"/>
    <property type="project" value="InterPro"/>
</dbReference>
<organism evidence="1 2">
    <name type="scientific">Candida verbasci</name>
    <dbReference type="NCBI Taxonomy" id="1227364"/>
    <lineage>
        <taxon>Eukaryota</taxon>
        <taxon>Fungi</taxon>
        <taxon>Dikarya</taxon>
        <taxon>Ascomycota</taxon>
        <taxon>Saccharomycotina</taxon>
        <taxon>Pichiomycetes</taxon>
        <taxon>Debaryomycetaceae</taxon>
        <taxon>Candida/Lodderomyces clade</taxon>
        <taxon>Candida</taxon>
    </lineage>
</organism>
<dbReference type="InterPro" id="IPR020233">
    <property type="entry name" value="Slm4"/>
</dbReference>
<evidence type="ECO:0000313" key="1">
    <source>
        <dbReference type="EMBL" id="CAI5760241.1"/>
    </source>
</evidence>
<reference evidence="1" key="1">
    <citation type="submission" date="2022-12" db="EMBL/GenBank/DDBJ databases">
        <authorList>
            <person name="Brejova B."/>
        </authorList>
    </citation>
    <scope>NUCLEOTIDE SEQUENCE</scope>
</reference>
<accession>A0A9W4U146</accession>
<dbReference type="GO" id="GO:0071986">
    <property type="term" value="C:Ragulator complex"/>
    <property type="evidence" value="ECO:0007669"/>
    <property type="project" value="InterPro"/>
</dbReference>
<gene>
    <name evidence="1" type="ORF">CANVERA_P4751</name>
</gene>
<comment type="caution">
    <text evidence="1">The sequence shown here is derived from an EMBL/GenBank/DDBJ whole genome shotgun (WGS) entry which is preliminary data.</text>
</comment>
<sequence>MLQQKEISKILYRGLDAIDSNQPISISLLSHNGNPLITLTKDKESDDGNINFKILSLLTFQIFNNNQSEDQQDWNIINFKNHDIKSIIKKVENLEYFVILFYEFDNDGFAKLKIDSVVNALNEGFKGYKADET</sequence>